<name>A0A0N7LRY1_9RHOB</name>
<evidence type="ECO:0000256" key="3">
    <source>
        <dbReference type="ARBA" id="ARBA00022723"/>
    </source>
</evidence>
<evidence type="ECO:0000256" key="1">
    <source>
        <dbReference type="ARBA" id="ARBA00001947"/>
    </source>
</evidence>
<dbReference type="GO" id="GO:0004407">
    <property type="term" value="F:histone deacetylase activity"/>
    <property type="evidence" value="ECO:0007669"/>
    <property type="project" value="TreeGrafter"/>
</dbReference>
<dbReference type="STRING" id="321267.SHM7688_01524"/>
<dbReference type="OrthoDB" id="9808367at2"/>
<dbReference type="Gene3D" id="3.40.800.20">
    <property type="entry name" value="Histone deacetylase domain"/>
    <property type="match status" value="1"/>
</dbReference>
<dbReference type="PANTHER" id="PTHR10625:SF17">
    <property type="entry name" value="HISTONE DEACETYLASE 8"/>
    <property type="match status" value="1"/>
</dbReference>
<evidence type="ECO:0000256" key="5">
    <source>
        <dbReference type="ARBA" id="ARBA00022833"/>
    </source>
</evidence>
<dbReference type="InterPro" id="IPR023801">
    <property type="entry name" value="His_deacetylse_dom"/>
</dbReference>
<evidence type="ECO:0000256" key="2">
    <source>
        <dbReference type="ARBA" id="ARBA00005947"/>
    </source>
</evidence>
<dbReference type="InterPro" id="IPR023696">
    <property type="entry name" value="Ureohydrolase_dom_sf"/>
</dbReference>
<keyword evidence="4 7" id="KW-0378">Hydrolase</keyword>
<sequence length="344" mass="37508">METIFSEQHRLRDAKTEFFGGELIAPHEKPSRAEYVLERIKKRQLGPVSDPQDFGLDPIHTIHDAGFVNFLQTIWGEWTTAGFKGEAMPTALPVRRMAQTCPNFVEGKLGFYANSVETSLTQGTWQAAYASAQVALTGAARLQAGAPGVFSLCRPPGHHAFADSYGGFCFLNNAAIAAQSLLDQGAARVAILDVDFHHGNGTQDIFYNREDVLFVSLHGDPLETFPYFLGHADETGKGAGEGYNLNIPMPAGTPFRIWRDALRVGLEKVRNFGADALIISLGVDTFENDPISFFKLKSDDFLTMGGDIAKLGLPTQFVMEGGYDVDEIGVNAVNVLEGFEQVNA</sequence>
<keyword evidence="5" id="KW-0862">Zinc</keyword>
<evidence type="ECO:0000313" key="7">
    <source>
        <dbReference type="EMBL" id="CUH52084.1"/>
    </source>
</evidence>
<evidence type="ECO:0000256" key="4">
    <source>
        <dbReference type="ARBA" id="ARBA00022801"/>
    </source>
</evidence>
<dbReference type="PRINTS" id="PR01270">
    <property type="entry name" value="HDASUPER"/>
</dbReference>
<gene>
    <name evidence="7" type="primary">aphA</name>
    <name evidence="7" type="ORF">SHM7688_01524</name>
</gene>
<dbReference type="AlphaFoldDB" id="A0A0N7LRY1"/>
<dbReference type="GO" id="GO:0016787">
    <property type="term" value="F:hydrolase activity"/>
    <property type="evidence" value="ECO:0007669"/>
    <property type="project" value="UniProtKB-KW"/>
</dbReference>
<dbReference type="EMBL" id="CYPW01000013">
    <property type="protein sequence ID" value="CUH52084.1"/>
    <property type="molecule type" value="Genomic_DNA"/>
</dbReference>
<dbReference type="InterPro" id="IPR000286">
    <property type="entry name" value="HDACs"/>
</dbReference>
<evidence type="ECO:0000259" key="6">
    <source>
        <dbReference type="Pfam" id="PF00850"/>
    </source>
</evidence>
<dbReference type="SUPFAM" id="SSF52768">
    <property type="entry name" value="Arginase/deacetylase"/>
    <property type="match status" value="1"/>
</dbReference>
<comment type="similarity">
    <text evidence="2">Belongs to the histone deacetylase family.</text>
</comment>
<reference evidence="7 8" key="1">
    <citation type="submission" date="2015-09" db="EMBL/GenBank/DDBJ databases">
        <authorList>
            <consortium name="Swine Surveillance"/>
        </authorList>
    </citation>
    <scope>NUCLEOTIDE SEQUENCE [LARGE SCALE GENOMIC DNA]</scope>
    <source>
        <strain evidence="7 8">CECT 7688</strain>
    </source>
</reference>
<evidence type="ECO:0000313" key="8">
    <source>
        <dbReference type="Proteomes" id="UP000054823"/>
    </source>
</evidence>
<comment type="cofactor">
    <cofactor evidence="1">
        <name>Zn(2+)</name>
        <dbReference type="ChEBI" id="CHEBI:29105"/>
    </cofactor>
</comment>
<dbReference type="InterPro" id="IPR037138">
    <property type="entry name" value="His_deacetylse_dom_sf"/>
</dbReference>
<dbReference type="GO" id="GO:0046872">
    <property type="term" value="F:metal ion binding"/>
    <property type="evidence" value="ECO:0007669"/>
    <property type="project" value="UniProtKB-KW"/>
</dbReference>
<accession>A0A0N7LRY1</accession>
<feature type="domain" description="Histone deacetylase" evidence="6">
    <location>
        <begin position="28"/>
        <end position="336"/>
    </location>
</feature>
<keyword evidence="3" id="KW-0479">Metal-binding</keyword>
<dbReference type="Proteomes" id="UP000054823">
    <property type="component" value="Unassembled WGS sequence"/>
</dbReference>
<dbReference type="CDD" id="cd10001">
    <property type="entry name" value="HDAC_classII_APAH"/>
    <property type="match status" value="1"/>
</dbReference>
<keyword evidence="8" id="KW-1185">Reference proteome</keyword>
<dbReference type="GO" id="GO:0040029">
    <property type="term" value="P:epigenetic regulation of gene expression"/>
    <property type="evidence" value="ECO:0007669"/>
    <property type="project" value="TreeGrafter"/>
</dbReference>
<protein>
    <submittedName>
        <fullName evidence="7">Acetylpolyamine aminohydrolase</fullName>
    </submittedName>
</protein>
<dbReference type="PANTHER" id="PTHR10625">
    <property type="entry name" value="HISTONE DEACETYLASE HDAC1-RELATED"/>
    <property type="match status" value="1"/>
</dbReference>
<dbReference type="Pfam" id="PF00850">
    <property type="entry name" value="Hist_deacetyl"/>
    <property type="match status" value="1"/>
</dbReference>
<organism evidence="7 8">
    <name type="scientific">Shimia marina</name>
    <dbReference type="NCBI Taxonomy" id="321267"/>
    <lineage>
        <taxon>Bacteria</taxon>
        <taxon>Pseudomonadati</taxon>
        <taxon>Pseudomonadota</taxon>
        <taxon>Alphaproteobacteria</taxon>
        <taxon>Rhodobacterales</taxon>
        <taxon>Roseobacteraceae</taxon>
    </lineage>
</organism>
<proteinExistence type="inferred from homology"/>
<dbReference type="RefSeq" id="WP_058239318.1">
    <property type="nucleotide sequence ID" value="NZ_CYPW01000013.1"/>
</dbReference>